<evidence type="ECO:0000313" key="1">
    <source>
        <dbReference type="EMBL" id="KAK9238950.1"/>
    </source>
</evidence>
<keyword evidence="2" id="KW-1185">Reference proteome</keyword>
<dbReference type="Proteomes" id="UP001433508">
    <property type="component" value="Unassembled WGS sequence"/>
</dbReference>
<evidence type="ECO:0000313" key="2">
    <source>
        <dbReference type="Proteomes" id="UP001433508"/>
    </source>
</evidence>
<protein>
    <submittedName>
        <fullName evidence="1">Uncharacterized protein</fullName>
    </submittedName>
</protein>
<gene>
    <name evidence="1" type="ORF">V1525DRAFT_68284</name>
</gene>
<dbReference type="EMBL" id="MU971350">
    <property type="protein sequence ID" value="KAK9238950.1"/>
    <property type="molecule type" value="Genomic_DNA"/>
</dbReference>
<sequence length="623" mass="70990">MARGVETSELATKKLAPLYPGPNFAHLTNADAIFATMRKDLSRSFYAERINECEAHVEYYGLLLLNFEFLSREYLRFHGTQIVVQYPDSMLNRDTLTEVMTSSTGAILKARQNMAFKAFKADKIAAEKEKAKSDVDVKMADLGSNAKPISKVIDQSTSKAVAKQLRKHKVLAKPKSEANKTATSKKSNPKSKAVHSAEKITREAKSKDKGKKFHISQPSTYPDSYLYANQETKLAFSLLNSTPLHIDILYRVGVVHNKSDSILSFENRKMLSFNSKFIVKPRPSLKLLHKSFEEFKRNVRLRGFWAARFDEITADEPNTPQGAPLFHVKSGWEPEPLDEYMENAMQIMEKSAERFALRYNFKSFSRNVSNKRWEEFVKFIEDPSIIIKPSDKNMGLTIVSTDWYQKEAGFQLNSSTYEISSVNKFNAIARRLDLLVSGAVESEIISERIGKYLQESARHFELPNFHLLPKVHKVPLKGRPIIPSHSWLTSNASRFLSHYLNALLADFPWIITTTKDYVTRIRAVQIQPYKPILVTGDITSMYTNIVTDTAISIIKHKILSTYGGPFDVKCSARTHLTSPCMTRGERIYVRNSYCVFSYYEVVCNYQSLLSFDFILFNADSNVS</sequence>
<reference evidence="2" key="1">
    <citation type="journal article" date="2024" name="Front. Bioeng. Biotechnol.">
        <title>Genome-scale model development and genomic sequencing of the oleaginous clade Lipomyces.</title>
        <authorList>
            <person name="Czajka J.J."/>
            <person name="Han Y."/>
            <person name="Kim J."/>
            <person name="Mondo S.J."/>
            <person name="Hofstad B.A."/>
            <person name="Robles A."/>
            <person name="Haridas S."/>
            <person name="Riley R."/>
            <person name="LaButti K."/>
            <person name="Pangilinan J."/>
            <person name="Andreopoulos W."/>
            <person name="Lipzen A."/>
            <person name="Yan J."/>
            <person name="Wang M."/>
            <person name="Ng V."/>
            <person name="Grigoriev I.V."/>
            <person name="Spatafora J.W."/>
            <person name="Magnuson J.K."/>
            <person name="Baker S.E."/>
            <person name="Pomraning K.R."/>
        </authorList>
    </citation>
    <scope>NUCLEOTIDE SEQUENCE [LARGE SCALE GENOMIC DNA]</scope>
    <source>
        <strain evidence="2">CBS 7786</strain>
    </source>
</reference>
<name>A0ACC3T5H4_LIPKO</name>
<organism evidence="1 2">
    <name type="scientific">Lipomyces kononenkoae</name>
    <name type="common">Yeast</name>
    <dbReference type="NCBI Taxonomy" id="34357"/>
    <lineage>
        <taxon>Eukaryota</taxon>
        <taxon>Fungi</taxon>
        <taxon>Dikarya</taxon>
        <taxon>Ascomycota</taxon>
        <taxon>Saccharomycotina</taxon>
        <taxon>Lipomycetes</taxon>
        <taxon>Lipomycetales</taxon>
        <taxon>Lipomycetaceae</taxon>
        <taxon>Lipomyces</taxon>
    </lineage>
</organism>
<proteinExistence type="predicted"/>
<comment type="caution">
    <text evidence="1">The sequence shown here is derived from an EMBL/GenBank/DDBJ whole genome shotgun (WGS) entry which is preliminary data.</text>
</comment>
<accession>A0ACC3T5H4</accession>